<dbReference type="SUPFAM" id="SSF51306">
    <property type="entry name" value="LexA/Signal peptidase"/>
    <property type="match status" value="1"/>
</dbReference>
<dbReference type="InterPro" id="IPR019533">
    <property type="entry name" value="Peptidase_S26"/>
</dbReference>
<dbReference type="Pfam" id="PF10502">
    <property type="entry name" value="Peptidase_S26"/>
    <property type="match status" value="2"/>
</dbReference>
<dbReference type="Proteomes" id="UP000001405">
    <property type="component" value="Chromosome"/>
</dbReference>
<feature type="domain" description="Peptidase S26" evidence="4">
    <location>
        <begin position="80"/>
        <end position="115"/>
    </location>
</feature>
<evidence type="ECO:0000259" key="4">
    <source>
        <dbReference type="Pfam" id="PF10502"/>
    </source>
</evidence>
<accession>D3EQD9</accession>
<dbReference type="CDD" id="cd06530">
    <property type="entry name" value="S26_SPase_I"/>
    <property type="match status" value="1"/>
</dbReference>
<dbReference type="AlphaFoldDB" id="D3EQD9"/>
<dbReference type="GO" id="GO:0016020">
    <property type="term" value="C:membrane"/>
    <property type="evidence" value="ECO:0007669"/>
    <property type="project" value="UniProtKB-SubCell"/>
</dbReference>
<keyword evidence="5" id="KW-0645">Protease</keyword>
<evidence type="ECO:0000256" key="3">
    <source>
        <dbReference type="ARBA" id="ARBA00023136"/>
    </source>
</evidence>
<organism evidence="6">
    <name type="scientific">Atelocyanobacterium thalassa (isolate ALOHA)</name>
    <dbReference type="NCBI Taxonomy" id="1453429"/>
    <lineage>
        <taxon>Bacteria</taxon>
        <taxon>Bacillati</taxon>
        <taxon>Cyanobacteriota</taxon>
        <taxon>Cyanophyceae</taxon>
        <taxon>Oscillatoriophycideae</taxon>
        <taxon>Chroococcales</taxon>
        <taxon>Aphanothecaceae</taxon>
        <taxon>Candidatus Atelocyanobacterium</taxon>
        <taxon>Candidatus Atelocyanobacterium thalassae</taxon>
    </lineage>
</organism>
<reference evidence="5 6" key="1">
    <citation type="journal article" date="2010" name="Nature">
        <title>Metabolic streamlining in an open-ocean nitrogen-fixing cyanobacterium.</title>
        <authorList>
            <person name="Tripp H.J."/>
            <person name="Bench S.R."/>
            <person name="Turk K.A."/>
            <person name="Foster R.A."/>
            <person name="Desany B.A."/>
            <person name="Niazi F."/>
            <person name="Affourtit J.P."/>
            <person name="Zehr J.P."/>
        </authorList>
    </citation>
    <scope>NUCLEOTIDE SEQUENCE [LARGE SCALE GENOMIC DNA]</scope>
    <source>
        <strain evidence="6">ALOHA</strain>
    </source>
</reference>
<name>D3EQD9_ATETH</name>
<dbReference type="InterPro" id="IPR036286">
    <property type="entry name" value="LexA/Signal_pep-like_sf"/>
</dbReference>
<dbReference type="OrthoDB" id="541652at2"/>
<dbReference type="GO" id="GO:0006465">
    <property type="term" value="P:signal peptide processing"/>
    <property type="evidence" value="ECO:0007669"/>
    <property type="project" value="InterPro"/>
</dbReference>
<keyword evidence="3" id="KW-0472">Membrane</keyword>
<proteinExistence type="predicted"/>
<sequence>MSCIRNSNIIDLVLWLLGKRQRFRVEGLSMLPCLNPGDELLICKQTSNFLAPSITDIVVVSHPHCADLLLIKRVISINKDGSCFVRGDNLLHSTDSRSFGWIEPELILGYVTSRFL</sequence>
<feature type="domain" description="Peptidase S26" evidence="4">
    <location>
        <begin position="21"/>
        <end position="77"/>
    </location>
</feature>
<evidence type="ECO:0000256" key="1">
    <source>
        <dbReference type="ARBA" id="ARBA00004370"/>
    </source>
</evidence>
<dbReference type="InterPro" id="IPR052064">
    <property type="entry name" value="Mito_IMP1_subunit"/>
</dbReference>
<dbReference type="Gene3D" id="2.10.109.10">
    <property type="entry name" value="Umud Fragment, subunit A"/>
    <property type="match status" value="1"/>
</dbReference>
<dbReference type="NCBIfam" id="TIGR02754">
    <property type="entry name" value="sod_Ni_protease"/>
    <property type="match status" value="1"/>
</dbReference>
<dbReference type="HOGENOM" id="CLU_028723_11_1_3"/>
<evidence type="ECO:0000313" key="6">
    <source>
        <dbReference type="Proteomes" id="UP000001405"/>
    </source>
</evidence>
<evidence type="ECO:0000313" key="5">
    <source>
        <dbReference type="EMBL" id="ADB95689.1"/>
    </source>
</evidence>
<keyword evidence="2" id="KW-0378">Hydrolase</keyword>
<protein>
    <submittedName>
        <fullName evidence="5">Nickel-type superoxide dismutase maturation protease</fullName>
    </submittedName>
</protein>
<dbReference type="STRING" id="1453429.UCYN_10140"/>
<keyword evidence="6" id="KW-1185">Reference proteome</keyword>
<dbReference type="PANTHER" id="PTHR12383:SF16">
    <property type="entry name" value="MITOCHONDRIAL INNER MEMBRANE PROTEASE SUBUNIT 1"/>
    <property type="match status" value="1"/>
</dbReference>
<dbReference type="KEGG" id="cyu:UCYN_10140"/>
<dbReference type="InterPro" id="IPR014124">
    <property type="entry name" value="Pept_S26A_Sod_Ni_maturase"/>
</dbReference>
<dbReference type="PANTHER" id="PTHR12383">
    <property type="entry name" value="PROTEASE FAMILY S26 MITOCHONDRIAL INNER MEMBRANE PROTEASE-RELATED"/>
    <property type="match status" value="1"/>
</dbReference>
<evidence type="ECO:0000256" key="2">
    <source>
        <dbReference type="ARBA" id="ARBA00022801"/>
    </source>
</evidence>
<gene>
    <name evidence="5" type="ordered locus">UCYN_10140</name>
</gene>
<dbReference type="EMBL" id="CP001842">
    <property type="protein sequence ID" value="ADB95689.1"/>
    <property type="molecule type" value="Genomic_DNA"/>
</dbReference>
<dbReference type="GO" id="GO:0004252">
    <property type="term" value="F:serine-type endopeptidase activity"/>
    <property type="evidence" value="ECO:0007669"/>
    <property type="project" value="InterPro"/>
</dbReference>
<comment type="subcellular location">
    <subcellularLocation>
        <location evidence="1">Membrane</location>
    </subcellularLocation>
</comment>
<dbReference type="RefSeq" id="WP_012954376.1">
    <property type="nucleotide sequence ID" value="NC_013771.1"/>
</dbReference>